<organism evidence="5 6">
    <name type="scientific">Paenibacillus campinasensis</name>
    <dbReference type="NCBI Taxonomy" id="66347"/>
    <lineage>
        <taxon>Bacteria</taxon>
        <taxon>Bacillati</taxon>
        <taxon>Bacillota</taxon>
        <taxon>Bacilli</taxon>
        <taxon>Bacillales</taxon>
        <taxon>Paenibacillaceae</taxon>
        <taxon>Paenibacillus</taxon>
    </lineage>
</organism>
<gene>
    <name evidence="5" type="ORF">CHH67_17445</name>
</gene>
<dbReference type="GO" id="GO:0003700">
    <property type="term" value="F:DNA-binding transcription factor activity"/>
    <property type="evidence" value="ECO:0007669"/>
    <property type="project" value="InterPro"/>
</dbReference>
<dbReference type="Pfam" id="PF12833">
    <property type="entry name" value="HTH_18"/>
    <property type="match status" value="1"/>
</dbReference>
<dbReference type="InterPro" id="IPR013096">
    <property type="entry name" value="Cupin_2"/>
</dbReference>
<dbReference type="InterPro" id="IPR018060">
    <property type="entry name" value="HTH_AraC"/>
</dbReference>
<evidence type="ECO:0000256" key="1">
    <source>
        <dbReference type="ARBA" id="ARBA00023015"/>
    </source>
</evidence>
<dbReference type="PRINTS" id="PR00032">
    <property type="entry name" value="HTHARAC"/>
</dbReference>
<dbReference type="Pfam" id="PF07883">
    <property type="entry name" value="Cupin_2"/>
    <property type="match status" value="1"/>
</dbReference>
<dbReference type="SMART" id="SM00342">
    <property type="entry name" value="HTH_ARAC"/>
    <property type="match status" value="1"/>
</dbReference>
<keyword evidence="2" id="KW-0238">DNA-binding</keyword>
<feature type="domain" description="HTH araC/xylS-type" evidence="4">
    <location>
        <begin position="182"/>
        <end position="280"/>
    </location>
</feature>
<evidence type="ECO:0000256" key="2">
    <source>
        <dbReference type="ARBA" id="ARBA00023125"/>
    </source>
</evidence>
<comment type="caution">
    <text evidence="5">The sequence shown here is derived from an EMBL/GenBank/DDBJ whole genome shotgun (WGS) entry which is preliminary data.</text>
</comment>
<dbReference type="PANTHER" id="PTHR43280">
    <property type="entry name" value="ARAC-FAMILY TRANSCRIPTIONAL REGULATOR"/>
    <property type="match status" value="1"/>
</dbReference>
<dbReference type="InterPro" id="IPR020449">
    <property type="entry name" value="Tscrpt_reg_AraC-type_HTH"/>
</dbReference>
<dbReference type="PROSITE" id="PS01124">
    <property type="entry name" value="HTH_ARAC_FAMILY_2"/>
    <property type="match status" value="1"/>
</dbReference>
<dbReference type="Gene3D" id="1.10.10.60">
    <property type="entry name" value="Homeodomain-like"/>
    <property type="match status" value="2"/>
</dbReference>
<dbReference type="SUPFAM" id="SSF51182">
    <property type="entry name" value="RmlC-like cupins"/>
    <property type="match status" value="1"/>
</dbReference>
<evidence type="ECO:0000259" key="4">
    <source>
        <dbReference type="PROSITE" id="PS01124"/>
    </source>
</evidence>
<dbReference type="SUPFAM" id="SSF46689">
    <property type="entry name" value="Homeodomain-like"/>
    <property type="match status" value="2"/>
</dbReference>
<dbReference type="EMBL" id="NPBY01000055">
    <property type="protein sequence ID" value="PAD74480.1"/>
    <property type="molecule type" value="Genomic_DNA"/>
</dbReference>
<keyword evidence="1" id="KW-0805">Transcription regulation</keyword>
<sequence length="312" mass="37241">MREMKYLYKKELIKYTDNLSIKMYVCRIETVPLHWHQELEIIMLVKGDLQVHVETHDYCMQKGDLILINSNNVHSFTGTDYQNLAVIIQMDMNMFQNLHPQIEKMEFICNSVTDLKSLDKYATLKSFLINILRVFHTKETGFIIEISIILQQIILSLIREFEINMIDEDNLEKSNDNLKRLERILDYIDLNYNRKITLEEISNHEYLSKYYFSHFFKNKMGMSFQSYLKYVRLRKAYEMLLHTNERVIDVAMMNGFANSQIFASSFKEQYGMTPKQLRIESKHGKLELKNDDKVQDHKYVDEDIKQALNLLK</sequence>
<dbReference type="AlphaFoldDB" id="A0A268EMY9"/>
<reference evidence="5 6" key="1">
    <citation type="submission" date="2017-07" db="EMBL/GenBank/DDBJ databases">
        <title>Isolation and whole genome analysis of endospore-forming bacteria from heroin.</title>
        <authorList>
            <person name="Kalinowski J."/>
            <person name="Ahrens B."/>
            <person name="Al-Dilaimi A."/>
            <person name="Winkler A."/>
            <person name="Wibberg D."/>
            <person name="Schleenbecker U."/>
            <person name="Ruckert C."/>
            <person name="Wolfel R."/>
            <person name="Grass G."/>
        </authorList>
    </citation>
    <scope>NUCLEOTIDE SEQUENCE [LARGE SCALE GENOMIC DNA]</scope>
    <source>
        <strain evidence="5 6">7537-G1</strain>
    </source>
</reference>
<dbReference type="GO" id="GO:0043565">
    <property type="term" value="F:sequence-specific DNA binding"/>
    <property type="evidence" value="ECO:0007669"/>
    <property type="project" value="InterPro"/>
</dbReference>
<name>A0A268EMY9_9BACL</name>
<dbReference type="CDD" id="cd02208">
    <property type="entry name" value="cupin_RmlC-like"/>
    <property type="match status" value="1"/>
</dbReference>
<protein>
    <recommendedName>
        <fullName evidence="4">HTH araC/xylS-type domain-containing protein</fullName>
    </recommendedName>
</protein>
<dbReference type="OrthoDB" id="288481at2"/>
<keyword evidence="3" id="KW-0804">Transcription</keyword>
<accession>A0A268EMY9</accession>
<proteinExistence type="predicted"/>
<dbReference type="Gene3D" id="2.60.120.10">
    <property type="entry name" value="Jelly Rolls"/>
    <property type="match status" value="1"/>
</dbReference>
<evidence type="ECO:0000313" key="6">
    <source>
        <dbReference type="Proteomes" id="UP000215596"/>
    </source>
</evidence>
<evidence type="ECO:0000313" key="5">
    <source>
        <dbReference type="EMBL" id="PAD74480.1"/>
    </source>
</evidence>
<dbReference type="InterPro" id="IPR014710">
    <property type="entry name" value="RmlC-like_jellyroll"/>
</dbReference>
<dbReference type="InterPro" id="IPR011051">
    <property type="entry name" value="RmlC_Cupin_sf"/>
</dbReference>
<dbReference type="Proteomes" id="UP000215596">
    <property type="component" value="Unassembled WGS sequence"/>
</dbReference>
<dbReference type="PANTHER" id="PTHR43280:SF28">
    <property type="entry name" value="HTH-TYPE TRANSCRIPTIONAL ACTIVATOR RHAS"/>
    <property type="match status" value="1"/>
</dbReference>
<evidence type="ECO:0000256" key="3">
    <source>
        <dbReference type="ARBA" id="ARBA00023163"/>
    </source>
</evidence>
<dbReference type="InterPro" id="IPR009057">
    <property type="entry name" value="Homeodomain-like_sf"/>
</dbReference>